<organism evidence="3 4">
    <name type="scientific">Phytophthora pseudosyringae</name>
    <dbReference type="NCBI Taxonomy" id="221518"/>
    <lineage>
        <taxon>Eukaryota</taxon>
        <taxon>Sar</taxon>
        <taxon>Stramenopiles</taxon>
        <taxon>Oomycota</taxon>
        <taxon>Peronosporomycetes</taxon>
        <taxon>Peronosporales</taxon>
        <taxon>Peronosporaceae</taxon>
        <taxon>Phytophthora</taxon>
    </lineage>
</organism>
<feature type="coiled-coil region" evidence="1">
    <location>
        <begin position="414"/>
        <end position="441"/>
    </location>
</feature>
<feature type="region of interest" description="Disordered" evidence="2">
    <location>
        <begin position="176"/>
        <end position="207"/>
    </location>
</feature>
<evidence type="ECO:0000256" key="2">
    <source>
        <dbReference type="SAM" id="MobiDB-lite"/>
    </source>
</evidence>
<feature type="region of interest" description="Disordered" evidence="2">
    <location>
        <begin position="219"/>
        <end position="246"/>
    </location>
</feature>
<keyword evidence="1" id="KW-0175">Coiled coil</keyword>
<protein>
    <submittedName>
        <fullName evidence="3">Uncharacterized protein</fullName>
    </submittedName>
</protein>
<dbReference type="OrthoDB" id="106432at2759"/>
<dbReference type="AlphaFoldDB" id="A0A8T1WE53"/>
<sequence>MQATSVATDGHGTCSVNGIGRTLSSTYSMAGRLRESLEETARLLEAFAREEQQEQSDVPDMETYRKCCRHLVAYMVIHMNTSVDFTRQMERVIEASRNNSSGIALQSLVAGNLWVRYNCSSSAGPSEVPTAAVPSTPAPRGPTVKMDTEVDGAVAVTPLAVANASVTGLRPTCSPHVDLTVSTPPIAGQSGKRQSMRGRLPTPEPKRARHTVARDLYGAGSLDDEVDDEEIEQESTKESETETEAEIEVCEYRNSRRQLHTASLQNDQSGDGIVWPCAGDNRSERTPAYKQRLKTAIQLVDAENCSPPPGMVCTLECARARMRMCETHRAQGGNAMPCHNGMCCVWREIDTHLVRCQNSQCEFKNVVGLRQTMHDIQQHELKLKATSNTLLAIKTATLDGGVAGHDNGSRRRVGSQLESKIKRLEDMCAKLEDAVLLHKDKERAFTVDLNALKIRSPYSETDESPSFLNHYATKRPRE</sequence>
<accession>A0A8T1WE53</accession>
<gene>
    <name evidence="3" type="ORF">PHYPSEUDO_004551</name>
</gene>
<dbReference type="Proteomes" id="UP000694044">
    <property type="component" value="Unassembled WGS sequence"/>
</dbReference>
<feature type="compositionally biased region" description="Acidic residues" evidence="2">
    <location>
        <begin position="222"/>
        <end position="233"/>
    </location>
</feature>
<reference evidence="3" key="1">
    <citation type="submission" date="2021-02" db="EMBL/GenBank/DDBJ databases">
        <authorList>
            <person name="Palmer J.M."/>
        </authorList>
    </citation>
    <scope>NUCLEOTIDE SEQUENCE</scope>
    <source>
        <strain evidence="3">SCRP734</strain>
    </source>
</reference>
<proteinExistence type="predicted"/>
<feature type="region of interest" description="Disordered" evidence="2">
    <location>
        <begin position="459"/>
        <end position="478"/>
    </location>
</feature>
<name>A0A8T1WE53_9STRA</name>
<keyword evidence="4" id="KW-1185">Reference proteome</keyword>
<evidence type="ECO:0000256" key="1">
    <source>
        <dbReference type="SAM" id="Coils"/>
    </source>
</evidence>
<evidence type="ECO:0000313" key="3">
    <source>
        <dbReference type="EMBL" id="KAG7391481.1"/>
    </source>
</evidence>
<dbReference type="EMBL" id="JAGDFM010000020">
    <property type="protein sequence ID" value="KAG7391481.1"/>
    <property type="molecule type" value="Genomic_DNA"/>
</dbReference>
<evidence type="ECO:0000313" key="4">
    <source>
        <dbReference type="Proteomes" id="UP000694044"/>
    </source>
</evidence>
<comment type="caution">
    <text evidence="3">The sequence shown here is derived from an EMBL/GenBank/DDBJ whole genome shotgun (WGS) entry which is preliminary data.</text>
</comment>